<evidence type="ECO:0000256" key="3">
    <source>
        <dbReference type="ARBA" id="ARBA00023125"/>
    </source>
</evidence>
<dbReference type="PANTHER" id="PTHR33238:SF7">
    <property type="entry name" value="IRON-DEPENDENT TRANSCRIPTIONAL REGULATOR"/>
    <property type="match status" value="1"/>
</dbReference>
<evidence type="ECO:0000256" key="4">
    <source>
        <dbReference type="ARBA" id="ARBA00023163"/>
    </source>
</evidence>
<dbReference type="InterPro" id="IPR036390">
    <property type="entry name" value="WH_DNA-bd_sf"/>
</dbReference>
<proteinExistence type="inferred from homology"/>
<comment type="caution">
    <text evidence="6">The sequence shown here is derived from an EMBL/GenBank/DDBJ whole genome shotgun (WGS) entry which is preliminary data.</text>
</comment>
<dbReference type="RefSeq" id="WP_408977341.1">
    <property type="nucleotide sequence ID" value="NZ_JBJUVG010000005.1"/>
</dbReference>
<evidence type="ECO:0000313" key="6">
    <source>
        <dbReference type="EMBL" id="MFM9413725.1"/>
    </source>
</evidence>
<sequence length="134" mass="15347">MTTNTTNDEIYESGEDYLECILRLQNRQGEVKSIDVANAMNYSKPSISRAMKILQEKGFIMMDKKKFIHLTDDGLKKAQEVYKRHLLIKEALISLLDVSPETAEQDACRIEHIVSKETIDKLSAKMEAHLMAEE</sequence>
<dbReference type="SUPFAM" id="SSF47979">
    <property type="entry name" value="Iron-dependent repressor protein, dimerization domain"/>
    <property type="match status" value="1"/>
</dbReference>
<dbReference type="PROSITE" id="PS50944">
    <property type="entry name" value="HTH_DTXR"/>
    <property type="match status" value="1"/>
</dbReference>
<organism evidence="6 7">
    <name type="scientific">Peptococcus simiae</name>
    <dbReference type="NCBI Taxonomy" id="1643805"/>
    <lineage>
        <taxon>Bacteria</taxon>
        <taxon>Bacillati</taxon>
        <taxon>Bacillota</taxon>
        <taxon>Clostridia</taxon>
        <taxon>Eubacteriales</taxon>
        <taxon>Peptococcaceae</taxon>
        <taxon>Peptococcus</taxon>
    </lineage>
</organism>
<evidence type="ECO:0000256" key="1">
    <source>
        <dbReference type="ARBA" id="ARBA00007871"/>
    </source>
</evidence>
<evidence type="ECO:0000256" key="2">
    <source>
        <dbReference type="ARBA" id="ARBA00023015"/>
    </source>
</evidence>
<dbReference type="InterPro" id="IPR036421">
    <property type="entry name" value="Fe_dep_repressor_sf"/>
</dbReference>
<dbReference type="Pfam" id="PF02742">
    <property type="entry name" value="Fe_dep_repr_C"/>
    <property type="match status" value="1"/>
</dbReference>
<dbReference type="Gene3D" id="1.10.60.10">
    <property type="entry name" value="Iron dependent repressor, metal binding and dimerisation domain"/>
    <property type="match status" value="1"/>
</dbReference>
<accession>A0ABW9GYM7</accession>
<evidence type="ECO:0000259" key="5">
    <source>
        <dbReference type="PROSITE" id="PS50944"/>
    </source>
</evidence>
<dbReference type="InterPro" id="IPR022689">
    <property type="entry name" value="Iron_dep_repressor"/>
</dbReference>
<reference evidence="6 7" key="1">
    <citation type="journal article" date="2016" name="Int. J. Syst. Evol. Microbiol.">
        <title>Peptococcus simiae sp. nov., isolated from rhesus macaque faeces and emended description of the genus Peptococcus.</title>
        <authorList>
            <person name="Shkoporov A.N."/>
            <person name="Efimov B.A."/>
            <person name="Kondova I."/>
            <person name="Ouwerling B."/>
            <person name="Chaplin A.V."/>
            <person name="Shcherbakova V.A."/>
            <person name="Langermans J.A.M."/>
        </authorList>
    </citation>
    <scope>NUCLEOTIDE SEQUENCE [LARGE SCALE GENOMIC DNA]</scope>
    <source>
        <strain evidence="6 7">M108</strain>
    </source>
</reference>
<evidence type="ECO:0000313" key="7">
    <source>
        <dbReference type="Proteomes" id="UP001631949"/>
    </source>
</evidence>
<dbReference type="SUPFAM" id="SSF46785">
    <property type="entry name" value="Winged helix' DNA-binding domain"/>
    <property type="match status" value="1"/>
</dbReference>
<dbReference type="EMBL" id="JBJUVG010000005">
    <property type="protein sequence ID" value="MFM9413725.1"/>
    <property type="molecule type" value="Genomic_DNA"/>
</dbReference>
<protein>
    <submittedName>
        <fullName evidence="6">Metal-dependent transcriptional regulator</fullName>
    </submittedName>
</protein>
<gene>
    <name evidence="6" type="ORF">ACKQTC_05040</name>
</gene>
<dbReference type="InterPro" id="IPR036388">
    <property type="entry name" value="WH-like_DNA-bd_sf"/>
</dbReference>
<dbReference type="PANTHER" id="PTHR33238">
    <property type="entry name" value="IRON (METAL) DEPENDENT REPRESSOR, DTXR FAMILY"/>
    <property type="match status" value="1"/>
</dbReference>
<keyword evidence="3" id="KW-0238">DNA-binding</keyword>
<name>A0ABW9GYM7_9FIRM</name>
<keyword evidence="4" id="KW-0804">Transcription</keyword>
<keyword evidence="7" id="KW-1185">Reference proteome</keyword>
<dbReference type="Gene3D" id="1.10.10.10">
    <property type="entry name" value="Winged helix-like DNA-binding domain superfamily/Winged helix DNA-binding domain"/>
    <property type="match status" value="1"/>
</dbReference>
<dbReference type="Pfam" id="PF01325">
    <property type="entry name" value="Fe_dep_repress"/>
    <property type="match status" value="1"/>
</dbReference>
<dbReference type="InterPro" id="IPR001367">
    <property type="entry name" value="Fe_dep_repressor"/>
</dbReference>
<dbReference type="InterPro" id="IPR022687">
    <property type="entry name" value="HTH_DTXR"/>
</dbReference>
<keyword evidence="2" id="KW-0805">Transcription regulation</keyword>
<feature type="domain" description="HTH dtxR-type" evidence="5">
    <location>
        <begin position="1"/>
        <end position="71"/>
    </location>
</feature>
<comment type="similarity">
    <text evidence="1">Belongs to the DtxR/MntR family.</text>
</comment>
<dbReference type="SMART" id="SM00529">
    <property type="entry name" value="HTH_DTXR"/>
    <property type="match status" value="1"/>
</dbReference>
<dbReference type="InterPro" id="IPR050536">
    <property type="entry name" value="DtxR_MntR_Metal-Reg"/>
</dbReference>
<dbReference type="Proteomes" id="UP001631949">
    <property type="component" value="Unassembled WGS sequence"/>
</dbReference>